<keyword evidence="2" id="KW-0813">Transport</keyword>
<dbReference type="Gene3D" id="1.20.1250.20">
    <property type="entry name" value="MFS general substrate transporter like domains"/>
    <property type="match status" value="2"/>
</dbReference>
<keyword evidence="3 6" id="KW-0812">Transmembrane</keyword>
<dbReference type="InterPro" id="IPR044770">
    <property type="entry name" value="MFS_spinster-like"/>
</dbReference>
<dbReference type="GO" id="GO:0022857">
    <property type="term" value="F:transmembrane transporter activity"/>
    <property type="evidence" value="ECO:0007669"/>
    <property type="project" value="InterPro"/>
</dbReference>
<name>A0A918PQA9_9SPHN</name>
<protein>
    <submittedName>
        <fullName evidence="8">MFS transporter</fullName>
    </submittedName>
</protein>
<comment type="subcellular location">
    <subcellularLocation>
        <location evidence="1">Membrane</location>
        <topology evidence="1">Multi-pass membrane protein</topology>
    </subcellularLocation>
</comment>
<dbReference type="InterPro" id="IPR036259">
    <property type="entry name" value="MFS_trans_sf"/>
</dbReference>
<dbReference type="Pfam" id="PF07690">
    <property type="entry name" value="MFS_1"/>
    <property type="match status" value="1"/>
</dbReference>
<dbReference type="PANTHER" id="PTHR23505">
    <property type="entry name" value="SPINSTER"/>
    <property type="match status" value="1"/>
</dbReference>
<evidence type="ECO:0000256" key="3">
    <source>
        <dbReference type="ARBA" id="ARBA00022692"/>
    </source>
</evidence>
<evidence type="ECO:0000259" key="7">
    <source>
        <dbReference type="PROSITE" id="PS50850"/>
    </source>
</evidence>
<feature type="transmembrane region" description="Helical" evidence="6">
    <location>
        <begin position="359"/>
        <end position="384"/>
    </location>
</feature>
<dbReference type="PROSITE" id="PS50850">
    <property type="entry name" value="MFS"/>
    <property type="match status" value="1"/>
</dbReference>
<dbReference type="InterPro" id="IPR011701">
    <property type="entry name" value="MFS"/>
</dbReference>
<sequence length="434" mass="45865">MQPTLVDRPAKARPSDWWALILLVLCYGLYNADKALVPVLIEPLKAEFQLNDTHMGLLSGLAVSLPFTIACIPMGMLGDRINRRNLLAMLVGGWSLVTGLTAFAASALALFVSRAGVGFFEAGFTPVSLSSLTDRFPPTVRSTAMGIFNLGAGLGLFIGMAMGGFVEVYWGWRAAFLVAGIPGLILAALLRLNTSEPKRGQFDDTAAPVTATRPTLLSAFEFLMRDKVLRNIAMGMTWGGSMLAVFGTWTPSLLRRTFDMSALQAGVQSGLIVGVGGALGAAAGGFIADRLGCRGLAARMLVPIAGTSMSLLIGAIALLGNWHPLSALALLSLAVFFGQFYLAPGYATAATLAGPVRRSVTLAIFLVSFNLVSYSLGAAIVGKISDLLTGRFGSEALRFAYILSFLMFVPAALHFLRARQHLIRQSQAGGSAQA</sequence>
<dbReference type="GO" id="GO:0016020">
    <property type="term" value="C:membrane"/>
    <property type="evidence" value="ECO:0007669"/>
    <property type="project" value="UniProtKB-SubCell"/>
</dbReference>
<feature type="transmembrane region" description="Helical" evidence="6">
    <location>
        <begin position="396"/>
        <end position="416"/>
    </location>
</feature>
<gene>
    <name evidence="8" type="ORF">GCM10011614_35290</name>
</gene>
<evidence type="ECO:0000256" key="1">
    <source>
        <dbReference type="ARBA" id="ARBA00004141"/>
    </source>
</evidence>
<accession>A0A918PQA9</accession>
<organism evidence="8 9">
    <name type="scientific">Novosphingobium colocasiae</name>
    <dbReference type="NCBI Taxonomy" id="1256513"/>
    <lineage>
        <taxon>Bacteria</taxon>
        <taxon>Pseudomonadati</taxon>
        <taxon>Pseudomonadota</taxon>
        <taxon>Alphaproteobacteria</taxon>
        <taxon>Sphingomonadales</taxon>
        <taxon>Sphingomonadaceae</taxon>
        <taxon>Novosphingobium</taxon>
    </lineage>
</organism>
<evidence type="ECO:0000313" key="8">
    <source>
        <dbReference type="EMBL" id="GGZ17751.1"/>
    </source>
</evidence>
<feature type="transmembrane region" description="Helical" evidence="6">
    <location>
        <begin position="325"/>
        <end position="347"/>
    </location>
</feature>
<dbReference type="PANTHER" id="PTHR23505:SF79">
    <property type="entry name" value="PROTEIN SPINSTER"/>
    <property type="match status" value="1"/>
</dbReference>
<feature type="transmembrane region" description="Helical" evidence="6">
    <location>
        <begin position="144"/>
        <end position="166"/>
    </location>
</feature>
<dbReference type="Proteomes" id="UP000648075">
    <property type="component" value="Unassembled WGS sequence"/>
</dbReference>
<dbReference type="InterPro" id="IPR020846">
    <property type="entry name" value="MFS_dom"/>
</dbReference>
<feature type="transmembrane region" description="Helical" evidence="6">
    <location>
        <begin position="228"/>
        <end position="249"/>
    </location>
</feature>
<feature type="transmembrane region" description="Helical" evidence="6">
    <location>
        <begin position="86"/>
        <end position="105"/>
    </location>
</feature>
<evidence type="ECO:0000256" key="5">
    <source>
        <dbReference type="ARBA" id="ARBA00023136"/>
    </source>
</evidence>
<proteinExistence type="predicted"/>
<reference evidence="8" key="2">
    <citation type="submission" date="2020-09" db="EMBL/GenBank/DDBJ databases">
        <authorList>
            <person name="Sun Q."/>
            <person name="Kim S."/>
        </authorList>
    </citation>
    <scope>NUCLEOTIDE SEQUENCE</scope>
    <source>
        <strain evidence="8">KCTC 32255</strain>
    </source>
</reference>
<dbReference type="EMBL" id="BMZA01000040">
    <property type="protein sequence ID" value="GGZ17751.1"/>
    <property type="molecule type" value="Genomic_DNA"/>
</dbReference>
<keyword evidence="9" id="KW-1185">Reference proteome</keyword>
<feature type="transmembrane region" description="Helical" evidence="6">
    <location>
        <begin position="17"/>
        <end position="41"/>
    </location>
</feature>
<reference evidence="8" key="1">
    <citation type="journal article" date="2014" name="Int. J. Syst. Evol. Microbiol.">
        <title>Complete genome sequence of Corynebacterium casei LMG S-19264T (=DSM 44701T), isolated from a smear-ripened cheese.</title>
        <authorList>
            <consortium name="US DOE Joint Genome Institute (JGI-PGF)"/>
            <person name="Walter F."/>
            <person name="Albersmeier A."/>
            <person name="Kalinowski J."/>
            <person name="Ruckert C."/>
        </authorList>
    </citation>
    <scope>NUCLEOTIDE SEQUENCE</scope>
    <source>
        <strain evidence="8">KCTC 32255</strain>
    </source>
</reference>
<evidence type="ECO:0000313" key="9">
    <source>
        <dbReference type="Proteomes" id="UP000648075"/>
    </source>
</evidence>
<feature type="transmembrane region" description="Helical" evidence="6">
    <location>
        <begin position="172"/>
        <end position="192"/>
    </location>
</feature>
<dbReference type="AlphaFoldDB" id="A0A918PQA9"/>
<comment type="caution">
    <text evidence="8">The sequence shown here is derived from an EMBL/GenBank/DDBJ whole genome shotgun (WGS) entry which is preliminary data.</text>
</comment>
<keyword evidence="4 6" id="KW-1133">Transmembrane helix</keyword>
<dbReference type="SUPFAM" id="SSF103473">
    <property type="entry name" value="MFS general substrate transporter"/>
    <property type="match status" value="1"/>
</dbReference>
<keyword evidence="5 6" id="KW-0472">Membrane</keyword>
<feature type="transmembrane region" description="Helical" evidence="6">
    <location>
        <begin position="53"/>
        <end position="74"/>
    </location>
</feature>
<feature type="domain" description="Major facilitator superfamily (MFS) profile" evidence="7">
    <location>
        <begin position="19"/>
        <end position="422"/>
    </location>
</feature>
<feature type="transmembrane region" description="Helical" evidence="6">
    <location>
        <begin position="111"/>
        <end position="132"/>
    </location>
</feature>
<evidence type="ECO:0000256" key="4">
    <source>
        <dbReference type="ARBA" id="ARBA00022989"/>
    </source>
</evidence>
<evidence type="ECO:0000256" key="6">
    <source>
        <dbReference type="SAM" id="Phobius"/>
    </source>
</evidence>
<feature type="transmembrane region" description="Helical" evidence="6">
    <location>
        <begin position="269"/>
        <end position="288"/>
    </location>
</feature>
<evidence type="ECO:0000256" key="2">
    <source>
        <dbReference type="ARBA" id="ARBA00022448"/>
    </source>
</evidence>
<dbReference type="RefSeq" id="WP_189622591.1">
    <property type="nucleotide sequence ID" value="NZ_BMZA01000040.1"/>
</dbReference>
<feature type="transmembrane region" description="Helical" evidence="6">
    <location>
        <begin position="300"/>
        <end position="319"/>
    </location>
</feature>